<dbReference type="AlphaFoldDB" id="A0A1J4KM04"/>
<keyword evidence="1" id="KW-0812">Transmembrane</keyword>
<organism evidence="2 3">
    <name type="scientific">Tritrichomonas foetus</name>
    <dbReference type="NCBI Taxonomy" id="1144522"/>
    <lineage>
        <taxon>Eukaryota</taxon>
        <taxon>Metamonada</taxon>
        <taxon>Parabasalia</taxon>
        <taxon>Tritrichomonadida</taxon>
        <taxon>Tritrichomonadidae</taxon>
        <taxon>Tritrichomonas</taxon>
    </lineage>
</organism>
<proteinExistence type="predicted"/>
<name>A0A1J4KM04_9EUKA</name>
<dbReference type="VEuPathDB" id="TrichDB:TRFO_18346"/>
<feature type="transmembrane region" description="Helical" evidence="1">
    <location>
        <begin position="100"/>
        <end position="120"/>
    </location>
</feature>
<accession>A0A1J4KM04</accession>
<keyword evidence="3" id="KW-1185">Reference proteome</keyword>
<evidence type="ECO:0000313" key="2">
    <source>
        <dbReference type="EMBL" id="OHT11968.1"/>
    </source>
</evidence>
<keyword evidence="1" id="KW-1133">Transmembrane helix</keyword>
<dbReference type="RefSeq" id="XP_068365104.1">
    <property type="nucleotide sequence ID" value="XM_068500125.1"/>
</dbReference>
<feature type="transmembrane region" description="Helical" evidence="1">
    <location>
        <begin position="127"/>
        <end position="150"/>
    </location>
</feature>
<feature type="transmembrane region" description="Helical" evidence="1">
    <location>
        <begin position="21"/>
        <end position="40"/>
    </location>
</feature>
<dbReference type="GeneID" id="94834829"/>
<feature type="transmembrane region" description="Helical" evidence="1">
    <location>
        <begin position="166"/>
        <end position="186"/>
    </location>
</feature>
<evidence type="ECO:0000256" key="1">
    <source>
        <dbReference type="SAM" id="Phobius"/>
    </source>
</evidence>
<dbReference type="OrthoDB" id="10511849at2759"/>
<protein>
    <submittedName>
        <fullName evidence="2">Uncharacterized protein</fullName>
    </submittedName>
</protein>
<gene>
    <name evidence="2" type="ORF">TRFO_18346</name>
</gene>
<dbReference type="Proteomes" id="UP000179807">
    <property type="component" value="Unassembled WGS sequence"/>
</dbReference>
<feature type="transmembrane region" description="Helical" evidence="1">
    <location>
        <begin position="61"/>
        <end position="80"/>
    </location>
</feature>
<comment type="caution">
    <text evidence="2">The sequence shown here is derived from an EMBL/GenBank/DDBJ whole genome shotgun (WGS) entry which is preliminary data.</text>
</comment>
<sequence length="306" mass="35034">MPSDFVCLNAMPGLGCNYPESLVLGILYLFSGLVCFFLLVRDCRQSKTENHASKSVTRQVIVYWIFTMIWLFYRGILWIYPFNYNHLTFRLFHGGLNQILFLIPIAMIILILCELLYSYYNPGKSGTFFRIIFVVFLIVFLVTGIALSFIDSDEDTGDPDDAVSPLYLWGGATNLITLVFVVIPAAKLIKAVSYPVTQPEDEGCVKCSIVGIVIFSIFQITRCIYNILQHFGANFITKWYNEELFQKGGHSIGLRSFNFVFYLLYDLVCIWIANIGVVTLYKHDMKFADDPFYARTPNDPIGFRSY</sequence>
<dbReference type="EMBL" id="MLAK01000574">
    <property type="protein sequence ID" value="OHT11968.1"/>
    <property type="molecule type" value="Genomic_DNA"/>
</dbReference>
<feature type="transmembrane region" description="Helical" evidence="1">
    <location>
        <begin position="259"/>
        <end position="281"/>
    </location>
</feature>
<reference evidence="2" key="1">
    <citation type="submission" date="2016-10" db="EMBL/GenBank/DDBJ databases">
        <authorList>
            <person name="Benchimol M."/>
            <person name="Almeida L.G."/>
            <person name="Vasconcelos A.T."/>
            <person name="Perreira-Neves A."/>
            <person name="Rosa I.A."/>
            <person name="Tasca T."/>
            <person name="Bogo M.R."/>
            <person name="de Souza W."/>
        </authorList>
    </citation>
    <scope>NUCLEOTIDE SEQUENCE [LARGE SCALE GENOMIC DNA]</scope>
    <source>
        <strain evidence="2">K</strain>
    </source>
</reference>
<evidence type="ECO:0000313" key="3">
    <source>
        <dbReference type="Proteomes" id="UP000179807"/>
    </source>
</evidence>
<keyword evidence="1" id="KW-0472">Membrane</keyword>